<evidence type="ECO:0008006" key="3">
    <source>
        <dbReference type="Google" id="ProtNLM"/>
    </source>
</evidence>
<dbReference type="AlphaFoldDB" id="A0A9X2I479"/>
<protein>
    <recommendedName>
        <fullName evidence="3">Fungal lipase-like domain-containing protein</fullName>
    </recommendedName>
</protein>
<gene>
    <name evidence="1" type="ORF">MF646_09345</name>
</gene>
<dbReference type="RefSeq" id="WP_250096229.1">
    <property type="nucleotide sequence ID" value="NZ_JAKRYL010000008.1"/>
</dbReference>
<evidence type="ECO:0000313" key="2">
    <source>
        <dbReference type="Proteomes" id="UP001139150"/>
    </source>
</evidence>
<dbReference type="Gene3D" id="3.40.50.1820">
    <property type="entry name" value="alpha/beta hydrolase"/>
    <property type="match status" value="1"/>
</dbReference>
<dbReference type="SUPFAM" id="SSF53474">
    <property type="entry name" value="alpha/beta-Hydrolases"/>
    <property type="match status" value="1"/>
</dbReference>
<comment type="caution">
    <text evidence="1">The sequence shown here is derived from an EMBL/GenBank/DDBJ whole genome shotgun (WGS) entry which is preliminary data.</text>
</comment>
<dbReference type="Proteomes" id="UP001139150">
    <property type="component" value="Unassembled WGS sequence"/>
</dbReference>
<name>A0A9X2I479_9BACI</name>
<dbReference type="InterPro" id="IPR029058">
    <property type="entry name" value="AB_hydrolase_fold"/>
</dbReference>
<reference evidence="1" key="1">
    <citation type="submission" date="2022-02" db="EMBL/GenBank/DDBJ databases">
        <title>Halalkalibacter sp. nov. isolated from Lonar Lake, India.</title>
        <authorList>
            <person name="Joshi A."/>
            <person name="Thite S."/>
            <person name="Lodha T."/>
        </authorList>
    </citation>
    <scope>NUCLEOTIDE SEQUENCE</scope>
    <source>
        <strain evidence="1">MEB205</strain>
    </source>
</reference>
<keyword evidence="2" id="KW-1185">Reference proteome</keyword>
<dbReference type="EMBL" id="JAKRYL010000008">
    <property type="protein sequence ID" value="MCL7747323.1"/>
    <property type="molecule type" value="Genomic_DNA"/>
</dbReference>
<accession>A0A9X2I479</accession>
<evidence type="ECO:0000313" key="1">
    <source>
        <dbReference type="EMBL" id="MCL7747323.1"/>
    </source>
</evidence>
<organism evidence="1 2">
    <name type="scientific">Halalkalibacter alkaliphilus</name>
    <dbReference type="NCBI Taxonomy" id="2917993"/>
    <lineage>
        <taxon>Bacteria</taxon>
        <taxon>Bacillati</taxon>
        <taxon>Bacillota</taxon>
        <taxon>Bacilli</taxon>
        <taxon>Bacillales</taxon>
        <taxon>Bacillaceae</taxon>
        <taxon>Halalkalibacter</taxon>
    </lineage>
</organism>
<sequence length="299" mass="33887">MSGVTDIEYRLLSNIAYYDEITEELNEVRDKHILPIKFSRFPRTLSRLENELKKFNSSIISSGIDYKNILGKWSVLHSVQSLLKSSEGIQALRDAKYKNLELDAFVFIKETFDINDGIKKFMVIGYRGTNLRRVNQLLRDLQENGKTTNNKFFAEHLNQSDWASVFFQLMHQKYSKNFEISLTGHSKGGALVQKVILVALQRDNVEVSGVTFSSSGVLKVVDAPEEGTLSQSDINKYSSLCTNFVIDVDPVLNYVKALDGNFKTTYVGKVIILPHKSDGNAHRIASSFDNHFDKDGFIK</sequence>
<proteinExistence type="predicted"/>